<feature type="transmembrane region" description="Helical" evidence="8">
    <location>
        <begin position="188"/>
        <end position="209"/>
    </location>
</feature>
<feature type="transmembrane region" description="Helical" evidence="8">
    <location>
        <begin position="343"/>
        <end position="365"/>
    </location>
</feature>
<keyword evidence="3" id="KW-0813">Transport</keyword>
<sequence>MQRLKYECIDNFHPVYFVGFLGTGITTNILYNFPYKAKWLQVLGLIMFALTIFIFLSTNLMLLLSILYHPKRLTLYNHDSTYSIYFAVYSMGYTTIVNAIHLFAHGRFPIFLWVLWWIGVFIAIYNSSIMFFLSFLSKINAHSLSNIHASIFMPIVCPCVISSTGHLIAPDLPNAQLKIITEILSLMLLFVSLILFHGVGALYIARLVLCKIPNTQNLFTSYLPVGFTGQSSYSIMLFGSNMVNFIPDESIGNAFGVSCGLISTFFLSGGYIYLFIAIASTLAKIRPFAKSLNLEHTKYGLIKWNKGFWTLTFPIGTMSLANFEISKGVIGGYELKFFKVMSAIFGVALILVCVGNLIGLSYKIYKKFMLKEFKNDKTEKV</sequence>
<evidence type="ECO:0008006" key="11">
    <source>
        <dbReference type="Google" id="ProtNLM"/>
    </source>
</evidence>
<dbReference type="GO" id="GO:0000319">
    <property type="term" value="F:sulfite transmembrane transporter activity"/>
    <property type="evidence" value="ECO:0007669"/>
    <property type="project" value="TreeGrafter"/>
</dbReference>
<dbReference type="InterPro" id="IPR038665">
    <property type="entry name" value="Voltage-dep_anion_channel_sf"/>
</dbReference>
<evidence type="ECO:0000313" key="9">
    <source>
        <dbReference type="EMBL" id="CAI5758018.1"/>
    </source>
</evidence>
<dbReference type="Pfam" id="PF03595">
    <property type="entry name" value="SLAC1"/>
    <property type="match status" value="1"/>
</dbReference>
<dbReference type="Proteomes" id="UP001152885">
    <property type="component" value="Unassembled WGS sequence"/>
</dbReference>
<evidence type="ECO:0000256" key="4">
    <source>
        <dbReference type="ARBA" id="ARBA00022475"/>
    </source>
</evidence>
<evidence type="ECO:0000256" key="7">
    <source>
        <dbReference type="ARBA" id="ARBA00023136"/>
    </source>
</evidence>
<evidence type="ECO:0000256" key="3">
    <source>
        <dbReference type="ARBA" id="ARBA00022448"/>
    </source>
</evidence>
<feature type="transmembrane region" description="Helical" evidence="8">
    <location>
        <begin position="110"/>
        <end position="135"/>
    </location>
</feature>
<keyword evidence="7 8" id="KW-0472">Membrane</keyword>
<dbReference type="InterPro" id="IPR004695">
    <property type="entry name" value="SLAC1/Mae1/Ssu1/TehA"/>
</dbReference>
<feature type="transmembrane region" description="Helical" evidence="8">
    <location>
        <begin position="84"/>
        <end position="104"/>
    </location>
</feature>
<evidence type="ECO:0000256" key="6">
    <source>
        <dbReference type="ARBA" id="ARBA00022989"/>
    </source>
</evidence>
<keyword evidence="10" id="KW-1185">Reference proteome</keyword>
<dbReference type="EMBL" id="CANTUO010000002">
    <property type="protein sequence ID" value="CAI5758018.1"/>
    <property type="molecule type" value="Genomic_DNA"/>
</dbReference>
<keyword evidence="4" id="KW-1003">Cell membrane</keyword>
<evidence type="ECO:0000256" key="5">
    <source>
        <dbReference type="ARBA" id="ARBA00022692"/>
    </source>
</evidence>
<dbReference type="AlphaFoldDB" id="A0A9W4XA43"/>
<evidence type="ECO:0000256" key="2">
    <source>
        <dbReference type="ARBA" id="ARBA00008566"/>
    </source>
</evidence>
<feature type="transmembrane region" description="Helical" evidence="8">
    <location>
        <begin position="304"/>
        <end position="323"/>
    </location>
</feature>
<feature type="transmembrane region" description="Helical" evidence="8">
    <location>
        <begin position="12"/>
        <end position="33"/>
    </location>
</feature>
<comment type="caution">
    <text evidence="9">The sequence shown here is derived from an EMBL/GenBank/DDBJ whole genome shotgun (WGS) entry which is preliminary data.</text>
</comment>
<protein>
    <recommendedName>
        <fullName evidence="11">Sulfite efflux pump SSU1</fullName>
    </recommendedName>
</protein>
<gene>
    <name evidence="9" type="ORF">CANVERA_P2530</name>
</gene>
<evidence type="ECO:0000313" key="10">
    <source>
        <dbReference type="Proteomes" id="UP001152885"/>
    </source>
</evidence>
<feature type="transmembrane region" description="Helical" evidence="8">
    <location>
        <begin position="147"/>
        <end position="168"/>
    </location>
</feature>
<dbReference type="PANTHER" id="PTHR31686">
    <property type="match status" value="1"/>
</dbReference>
<dbReference type="GO" id="GO:0005886">
    <property type="term" value="C:plasma membrane"/>
    <property type="evidence" value="ECO:0007669"/>
    <property type="project" value="UniProtKB-SubCell"/>
</dbReference>
<dbReference type="OrthoDB" id="1099at2759"/>
<comment type="subcellular location">
    <subcellularLocation>
        <location evidence="1">Cell membrane</location>
        <topology evidence="1">Multi-pass membrane protein</topology>
    </subcellularLocation>
</comment>
<feature type="transmembrane region" description="Helical" evidence="8">
    <location>
        <begin position="221"/>
        <end position="243"/>
    </location>
</feature>
<evidence type="ECO:0000256" key="1">
    <source>
        <dbReference type="ARBA" id="ARBA00004651"/>
    </source>
</evidence>
<organism evidence="9 10">
    <name type="scientific">Candida verbasci</name>
    <dbReference type="NCBI Taxonomy" id="1227364"/>
    <lineage>
        <taxon>Eukaryota</taxon>
        <taxon>Fungi</taxon>
        <taxon>Dikarya</taxon>
        <taxon>Ascomycota</taxon>
        <taxon>Saccharomycotina</taxon>
        <taxon>Pichiomycetes</taxon>
        <taxon>Debaryomycetaceae</taxon>
        <taxon>Candida/Lodderomyces clade</taxon>
        <taxon>Candida</taxon>
    </lineage>
</organism>
<evidence type="ECO:0000256" key="8">
    <source>
        <dbReference type="SAM" id="Phobius"/>
    </source>
</evidence>
<name>A0A9W4XA43_9ASCO</name>
<dbReference type="CDD" id="cd09318">
    <property type="entry name" value="TDT_SSU1"/>
    <property type="match status" value="1"/>
</dbReference>
<feature type="transmembrane region" description="Helical" evidence="8">
    <location>
        <begin position="255"/>
        <end position="283"/>
    </location>
</feature>
<accession>A0A9W4XA43</accession>
<feature type="transmembrane region" description="Helical" evidence="8">
    <location>
        <begin position="39"/>
        <end position="64"/>
    </location>
</feature>
<dbReference type="InterPro" id="IPR051629">
    <property type="entry name" value="Sulfite_efflux_TDT"/>
</dbReference>
<proteinExistence type="inferred from homology"/>
<reference evidence="9" key="1">
    <citation type="submission" date="2022-12" db="EMBL/GenBank/DDBJ databases">
        <authorList>
            <person name="Brejova B."/>
        </authorList>
    </citation>
    <scope>NUCLEOTIDE SEQUENCE</scope>
</reference>
<keyword evidence="6 8" id="KW-1133">Transmembrane helix</keyword>
<dbReference type="Gene3D" id="1.50.10.150">
    <property type="entry name" value="Voltage-dependent anion channel"/>
    <property type="match status" value="1"/>
</dbReference>
<dbReference type="FunFam" id="1.50.10.150:FF:000004">
    <property type="entry name" value="Malic acid transporter"/>
    <property type="match status" value="1"/>
</dbReference>
<comment type="similarity">
    <text evidence="2">Belongs to the tellurite-resistance/dicarboxylate transporter (TDT) family.</text>
</comment>
<keyword evidence="5 8" id="KW-0812">Transmembrane</keyword>
<dbReference type="PANTHER" id="PTHR31686:SF1">
    <property type="entry name" value="SULFITE EFFLUX PUMP SSU1"/>
    <property type="match status" value="1"/>
</dbReference>